<gene>
    <name evidence="7" type="primary">ric</name>
    <name evidence="7" type="ORF">Q4Q50_18695</name>
</gene>
<dbReference type="RefSeq" id="WP_311900580.1">
    <property type="nucleotide sequence ID" value="NZ_JAUOES010000027.1"/>
</dbReference>
<keyword evidence="8" id="KW-1185">Reference proteome</keyword>
<evidence type="ECO:0000313" key="7">
    <source>
        <dbReference type="EMBL" id="MDT3282310.1"/>
    </source>
</evidence>
<dbReference type="NCBIfam" id="TIGR03652">
    <property type="entry name" value="FeS_repair_RIC"/>
    <property type="match status" value="1"/>
</dbReference>
<dbReference type="Pfam" id="PF01814">
    <property type="entry name" value="Hemerythrin"/>
    <property type="match status" value="1"/>
</dbReference>
<dbReference type="Gene3D" id="1.20.120.520">
    <property type="entry name" value="nmb1532 protein domain like"/>
    <property type="match status" value="1"/>
</dbReference>
<sequence length="269" mass="30091">MSATSIPQDAQPSVHGVGYQPRHDSQLGQGSELSESAQDSHWLARKVGELVAEDFRRAHVFSQFGIDFCCGGGKPLSIACERAEIDPAKVVAALNAVTLTGSKEDELNQLPLDLLIEYIESTHHQYVREKAPLLVEYSEKMVRAHSEHYAEIVPFAGWVRALVEDLMPHLMKEEKILFPAIRGLSQAEHIETCFGHIGNPINAMQHEHEEVGLILQKLHELTNDFTPPEHACTTWRVCYATLAEFEADLHQHIHLENNILFPKALGLAQ</sequence>
<protein>
    <submittedName>
        <fullName evidence="7">Iron-sulfur cluster repair di-iron protein</fullName>
    </submittedName>
</protein>
<name>A0ABU3G3T3_9GAMM</name>
<dbReference type="Pfam" id="PF04405">
    <property type="entry name" value="ScdA_N"/>
    <property type="match status" value="1"/>
</dbReference>
<feature type="compositionally biased region" description="Polar residues" evidence="5">
    <location>
        <begin position="1"/>
        <end position="11"/>
    </location>
</feature>
<evidence type="ECO:0000256" key="5">
    <source>
        <dbReference type="SAM" id="MobiDB-lite"/>
    </source>
</evidence>
<keyword evidence="3" id="KW-0479">Metal-binding</keyword>
<accession>A0ABU3G3T3</accession>
<keyword evidence="4" id="KW-0408">Iron</keyword>
<reference evidence="7 8" key="1">
    <citation type="submission" date="2023-07" db="EMBL/GenBank/DDBJ databases">
        <title>Novel Shewanella species isolated from Baltic Sea sediments.</title>
        <authorList>
            <person name="Martin-Rodriguez A.J."/>
        </authorList>
    </citation>
    <scope>NUCLEOTIDE SEQUENCE [LARGE SCALE GENOMIC DNA]</scope>
    <source>
        <strain evidence="7 8">SP2S1-2</strain>
    </source>
</reference>
<feature type="region of interest" description="Disordered" evidence="5">
    <location>
        <begin position="1"/>
        <end position="34"/>
    </location>
</feature>
<evidence type="ECO:0000256" key="4">
    <source>
        <dbReference type="ARBA" id="ARBA00023004"/>
    </source>
</evidence>
<evidence type="ECO:0000256" key="1">
    <source>
        <dbReference type="ARBA" id="ARBA00004496"/>
    </source>
</evidence>
<dbReference type="Proteomes" id="UP001249505">
    <property type="component" value="Unassembled WGS sequence"/>
</dbReference>
<proteinExistence type="predicted"/>
<dbReference type="PANTHER" id="PTHR36438">
    <property type="entry name" value="IRON-SULFUR CLUSTER REPAIR PROTEIN YTFE"/>
    <property type="match status" value="1"/>
</dbReference>
<dbReference type="PANTHER" id="PTHR36438:SF1">
    <property type="entry name" value="IRON-SULFUR CLUSTER REPAIR PROTEIN YTFE"/>
    <property type="match status" value="1"/>
</dbReference>
<evidence type="ECO:0000259" key="6">
    <source>
        <dbReference type="Pfam" id="PF01814"/>
    </source>
</evidence>
<feature type="domain" description="Hemerythrin-like" evidence="6">
    <location>
        <begin position="122"/>
        <end position="264"/>
    </location>
</feature>
<dbReference type="EMBL" id="JAUOES010000027">
    <property type="protein sequence ID" value="MDT3282310.1"/>
    <property type="molecule type" value="Genomic_DNA"/>
</dbReference>
<comment type="subcellular location">
    <subcellularLocation>
        <location evidence="1">Cytoplasm</location>
    </subcellularLocation>
</comment>
<keyword evidence="2" id="KW-0963">Cytoplasm</keyword>
<dbReference type="InterPro" id="IPR012312">
    <property type="entry name" value="Hemerythrin-like"/>
</dbReference>
<evidence type="ECO:0000256" key="3">
    <source>
        <dbReference type="ARBA" id="ARBA00022723"/>
    </source>
</evidence>
<comment type="caution">
    <text evidence="7">The sequence shown here is derived from an EMBL/GenBank/DDBJ whole genome shotgun (WGS) entry which is preliminary data.</text>
</comment>
<organism evidence="7 8">
    <name type="scientific">Shewanella scandinavica</name>
    <dbReference type="NCBI Taxonomy" id="3063538"/>
    <lineage>
        <taxon>Bacteria</taxon>
        <taxon>Pseudomonadati</taxon>
        <taxon>Pseudomonadota</taxon>
        <taxon>Gammaproteobacteria</taxon>
        <taxon>Alteromonadales</taxon>
        <taxon>Shewanellaceae</taxon>
        <taxon>Shewanella</taxon>
    </lineage>
</organism>
<evidence type="ECO:0000256" key="2">
    <source>
        <dbReference type="ARBA" id="ARBA00022490"/>
    </source>
</evidence>
<dbReference type="InterPro" id="IPR019903">
    <property type="entry name" value="RIC_family"/>
</dbReference>
<evidence type="ECO:0000313" key="8">
    <source>
        <dbReference type="Proteomes" id="UP001249505"/>
    </source>
</evidence>